<evidence type="ECO:0000313" key="3">
    <source>
        <dbReference type="Proteomes" id="UP000663970"/>
    </source>
</evidence>
<dbReference type="Proteomes" id="UP000663970">
    <property type="component" value="Unassembled WGS sequence"/>
</dbReference>
<comment type="caution">
    <text evidence="2">The sequence shown here is derived from an EMBL/GenBank/DDBJ whole genome shotgun (WGS) entry which is preliminary data.</text>
</comment>
<feature type="region of interest" description="Disordered" evidence="1">
    <location>
        <begin position="44"/>
        <end position="87"/>
    </location>
</feature>
<feature type="compositionally biased region" description="Basic and acidic residues" evidence="1">
    <location>
        <begin position="45"/>
        <end position="58"/>
    </location>
</feature>
<sequence>MNAAGTPYADLVRKVACPSGYSSPWAALLPLAWKRTGTGDVCLPDYEKDRPPTSKDELGEGESLSMLKNSQGVEGAFAPGGKNEKSL</sequence>
<dbReference type="EMBL" id="JAEKJY010000003">
    <property type="protein sequence ID" value="MBN8235990.1"/>
    <property type="molecule type" value="Genomic_DNA"/>
</dbReference>
<keyword evidence="3" id="KW-1185">Reference proteome</keyword>
<organism evidence="2 3">
    <name type="scientific">Halobacillus kuroshimensis</name>
    <dbReference type="NCBI Taxonomy" id="302481"/>
    <lineage>
        <taxon>Bacteria</taxon>
        <taxon>Bacillati</taxon>
        <taxon>Bacillota</taxon>
        <taxon>Bacilli</taxon>
        <taxon>Bacillales</taxon>
        <taxon>Bacillaceae</taxon>
        <taxon>Halobacillus</taxon>
    </lineage>
</organism>
<proteinExistence type="predicted"/>
<reference evidence="2 3" key="1">
    <citation type="submission" date="2020-12" db="EMBL/GenBank/DDBJ databases">
        <title>Oil enriched cultivation method for isolating marine PHA-producing bacteria.</title>
        <authorList>
            <person name="Zheng W."/>
            <person name="Yu S."/>
            <person name="Huang Y."/>
        </authorList>
    </citation>
    <scope>NUCLEOTIDE SEQUENCE [LARGE SCALE GENOMIC DNA]</scope>
    <source>
        <strain evidence="2 3">SY-2-6</strain>
    </source>
</reference>
<gene>
    <name evidence="2" type="ORF">JF544_12060</name>
</gene>
<protein>
    <submittedName>
        <fullName evidence="2">Uncharacterized protein</fullName>
    </submittedName>
</protein>
<name>A0ABS3DXE6_9BACI</name>
<accession>A0ABS3DXE6</accession>
<evidence type="ECO:0000313" key="2">
    <source>
        <dbReference type="EMBL" id="MBN8235990.1"/>
    </source>
</evidence>
<evidence type="ECO:0000256" key="1">
    <source>
        <dbReference type="SAM" id="MobiDB-lite"/>
    </source>
</evidence>